<organism evidence="7 8">
    <name type="scientific">Streptomyces prunicolor</name>
    <dbReference type="NCBI Taxonomy" id="67348"/>
    <lineage>
        <taxon>Bacteria</taxon>
        <taxon>Bacillati</taxon>
        <taxon>Actinomycetota</taxon>
        <taxon>Actinomycetes</taxon>
        <taxon>Kitasatosporales</taxon>
        <taxon>Streptomycetaceae</taxon>
        <taxon>Streptomyces</taxon>
    </lineage>
</organism>
<dbReference type="Gene3D" id="3.60.15.10">
    <property type="entry name" value="Ribonuclease Z/Hydroxyacylglutathione hydrolase-like"/>
    <property type="match status" value="1"/>
</dbReference>
<dbReference type="RefSeq" id="WP_266865368.1">
    <property type="nucleotide sequence ID" value="NZ_JAPEMW010000001.1"/>
</dbReference>
<dbReference type="InterPro" id="IPR001279">
    <property type="entry name" value="Metallo-B-lactamas"/>
</dbReference>
<keyword evidence="5" id="KW-0862">Zinc</keyword>
<dbReference type="SUPFAM" id="SSF56281">
    <property type="entry name" value="Metallo-hydrolase/oxidoreductase"/>
    <property type="match status" value="1"/>
</dbReference>
<evidence type="ECO:0000313" key="8">
    <source>
        <dbReference type="Proteomes" id="UP001187346"/>
    </source>
</evidence>
<dbReference type="PANTHER" id="PTHR42978">
    <property type="entry name" value="QUORUM-QUENCHING LACTONASE YTNP-RELATED-RELATED"/>
    <property type="match status" value="1"/>
</dbReference>
<comment type="caution">
    <text evidence="7">The sequence shown here is derived from an EMBL/GenBank/DDBJ whole genome shotgun (WGS) entry which is preliminary data.</text>
</comment>
<proteinExistence type="inferred from homology"/>
<dbReference type="SMART" id="SM00849">
    <property type="entry name" value="Lactamase_B"/>
    <property type="match status" value="1"/>
</dbReference>
<feature type="domain" description="Metallo-beta-lactamase" evidence="6">
    <location>
        <begin position="43"/>
        <end position="244"/>
    </location>
</feature>
<dbReference type="CDD" id="cd07729">
    <property type="entry name" value="AHL_lactonase_MBL-fold"/>
    <property type="match status" value="1"/>
</dbReference>
<dbReference type="EMBL" id="JAWMAJ010000077">
    <property type="protein sequence ID" value="MDV7218868.1"/>
    <property type="molecule type" value="Genomic_DNA"/>
</dbReference>
<dbReference type="PANTHER" id="PTHR42978:SF7">
    <property type="entry name" value="METALLO-HYDROLASE RV2300C-RELATED"/>
    <property type="match status" value="1"/>
</dbReference>
<dbReference type="InterPro" id="IPR036866">
    <property type="entry name" value="RibonucZ/Hydroxyglut_hydro"/>
</dbReference>
<evidence type="ECO:0000256" key="1">
    <source>
        <dbReference type="ARBA" id="ARBA00001947"/>
    </source>
</evidence>
<keyword evidence="8" id="KW-1185">Reference proteome</keyword>
<accession>A0ABU4FE37</accession>
<keyword evidence="4" id="KW-0378">Hydrolase</keyword>
<evidence type="ECO:0000313" key="7">
    <source>
        <dbReference type="EMBL" id="MDV7218868.1"/>
    </source>
</evidence>
<protein>
    <submittedName>
        <fullName evidence="7">N-acyl homoserine lactonase family protein</fullName>
    </submittedName>
</protein>
<evidence type="ECO:0000259" key="6">
    <source>
        <dbReference type="SMART" id="SM00849"/>
    </source>
</evidence>
<evidence type="ECO:0000256" key="2">
    <source>
        <dbReference type="ARBA" id="ARBA00007749"/>
    </source>
</evidence>
<evidence type="ECO:0000256" key="3">
    <source>
        <dbReference type="ARBA" id="ARBA00022723"/>
    </source>
</evidence>
<dbReference type="InterPro" id="IPR051013">
    <property type="entry name" value="MBL_superfamily_lactonases"/>
</dbReference>
<keyword evidence="3" id="KW-0479">Metal-binding</keyword>
<evidence type="ECO:0000256" key="5">
    <source>
        <dbReference type="ARBA" id="ARBA00022833"/>
    </source>
</evidence>
<comment type="cofactor">
    <cofactor evidence="1">
        <name>Zn(2+)</name>
        <dbReference type="ChEBI" id="CHEBI:29105"/>
    </cofactor>
</comment>
<evidence type="ECO:0000256" key="4">
    <source>
        <dbReference type="ARBA" id="ARBA00022801"/>
    </source>
</evidence>
<dbReference type="Pfam" id="PF00753">
    <property type="entry name" value="Lactamase_B"/>
    <property type="match status" value="1"/>
</dbReference>
<reference evidence="7 8" key="1">
    <citation type="submission" date="2023-10" db="EMBL/GenBank/DDBJ databases">
        <title>Characterization of rhizosphere-enriched actinobacteria from wheat plants lab-grown on chernevaya soil.</title>
        <authorList>
            <person name="Tikhonova E.N."/>
            <person name="Konopkin A."/>
            <person name="Kravchenko I.K."/>
        </authorList>
    </citation>
    <scope>NUCLEOTIDE SEQUENCE [LARGE SCALE GENOMIC DNA]</scope>
    <source>
        <strain evidence="7 8">RR29</strain>
    </source>
</reference>
<comment type="similarity">
    <text evidence="2">Belongs to the metallo-beta-lactamase superfamily.</text>
</comment>
<sequence>MTLNADSTYEVFAVRYSTRTATRSELFHGYPLYGEPDADTPFDYFFWVARNASRTVVIDCGYEATVGVRRKRPLTITPADALAEFGIAVADVPQLIVTHAHFDHIGNVPDFSAAEIIMSRSELDFWRGAYGQRLQFKAFVEPNEVEHLVSAAEAGRVTAIGTQHSPAPGIETVVVGGHTPGQAVVIVSTADGPCVLASDAVHLYEEIERDRPFHVASDLLGMYRAFDQLREMLESPGAVLVPGHDPEVMRRFPAASGNLSDLAVRIK</sequence>
<dbReference type="Proteomes" id="UP001187346">
    <property type="component" value="Unassembled WGS sequence"/>
</dbReference>
<gene>
    <name evidence="7" type="ORF">R5A26_23235</name>
</gene>
<name>A0ABU4FE37_9ACTN</name>